<evidence type="ECO:0000313" key="5">
    <source>
        <dbReference type="Proteomes" id="UP001165569"/>
    </source>
</evidence>
<keyword evidence="1" id="KW-0732">Signal</keyword>
<dbReference type="Pfam" id="PF10748">
    <property type="entry name" value="HofP"/>
    <property type="match status" value="1"/>
</dbReference>
<dbReference type="Proteomes" id="UP001165569">
    <property type="component" value="Unassembled WGS sequence"/>
</dbReference>
<evidence type="ECO:0000313" key="2">
    <source>
        <dbReference type="EMBL" id="MCV9879444.1"/>
    </source>
</evidence>
<reference evidence="2" key="1">
    <citation type="submission" date="2022-04" db="EMBL/GenBank/DDBJ databases">
        <title>Brenneria sp. isolated from walnut trees in Serbia.</title>
        <authorList>
            <person name="Gasic K."/>
            <person name="Zlatkovic N."/>
            <person name="Kuzmanovic N."/>
        </authorList>
    </citation>
    <scope>NUCLEOTIDE SEQUENCE</scope>
    <source>
        <strain evidence="3">KBI 423</strain>
        <strain evidence="2">KBI 447</strain>
    </source>
</reference>
<evidence type="ECO:0000313" key="3">
    <source>
        <dbReference type="EMBL" id="MCV9882644.1"/>
    </source>
</evidence>
<keyword evidence="4" id="KW-1185">Reference proteome</keyword>
<dbReference type="EMBL" id="JAMPJU010000006">
    <property type="protein sequence ID" value="MCV9882644.1"/>
    <property type="molecule type" value="Genomic_DNA"/>
</dbReference>
<dbReference type="AlphaFoldDB" id="A0AA42C5P2"/>
<dbReference type="InterPro" id="IPR019684">
    <property type="entry name" value="HofP"/>
</dbReference>
<evidence type="ECO:0000256" key="1">
    <source>
        <dbReference type="SAM" id="SignalP"/>
    </source>
</evidence>
<feature type="signal peptide" evidence="1">
    <location>
        <begin position="1"/>
        <end position="18"/>
    </location>
</feature>
<accession>A0AA42C5P2</accession>
<evidence type="ECO:0000313" key="4">
    <source>
        <dbReference type="Proteomes" id="UP001165568"/>
    </source>
</evidence>
<dbReference type="EMBL" id="JAMPJT010000007">
    <property type="protein sequence ID" value="MCV9879444.1"/>
    <property type="molecule type" value="Genomic_DNA"/>
</dbReference>
<feature type="chain" id="PRO_5041424325" evidence="1">
    <location>
        <begin position="19"/>
        <end position="127"/>
    </location>
</feature>
<protein>
    <submittedName>
        <fullName evidence="2">HofP DNA utilization family protein</fullName>
    </submittedName>
</protein>
<sequence>MNNGVRMMLASAAWFAFAAAQGNATGIPRDPFHPSSSVVCSPLNVTRHWQLKGVIGAGNHWVGWLAQSDALWLKLKQGEVIPPGRWQVSQLDSAGMRLTTVTQAGACDGSPMTVSLASPFMNKHVAQ</sequence>
<comment type="caution">
    <text evidence="2">The sequence shown here is derived from an EMBL/GenBank/DDBJ whole genome shotgun (WGS) entry which is preliminary data.</text>
</comment>
<name>A0AA42C5P2_9GAMM</name>
<organism evidence="2 5">
    <name type="scientific">Brenneria izbisi</name>
    <dbReference type="NCBI Taxonomy" id="2939450"/>
    <lineage>
        <taxon>Bacteria</taxon>
        <taxon>Pseudomonadati</taxon>
        <taxon>Pseudomonadota</taxon>
        <taxon>Gammaproteobacteria</taxon>
        <taxon>Enterobacterales</taxon>
        <taxon>Pectobacteriaceae</taxon>
        <taxon>Brenneria</taxon>
    </lineage>
</organism>
<proteinExistence type="predicted"/>
<dbReference type="RefSeq" id="WP_264090372.1">
    <property type="nucleotide sequence ID" value="NZ_JAMPJT010000007.1"/>
</dbReference>
<gene>
    <name evidence="2" type="ORF">NC803_11365</name>
    <name evidence="3" type="ORF">NC856_10215</name>
</gene>
<dbReference type="Proteomes" id="UP001165568">
    <property type="component" value="Unassembled WGS sequence"/>
</dbReference>